<dbReference type="OrthoDB" id="74545at2759"/>
<organism evidence="1 2">
    <name type="scientific">Microdochium trichocladiopsis</name>
    <dbReference type="NCBI Taxonomy" id="1682393"/>
    <lineage>
        <taxon>Eukaryota</taxon>
        <taxon>Fungi</taxon>
        <taxon>Dikarya</taxon>
        <taxon>Ascomycota</taxon>
        <taxon>Pezizomycotina</taxon>
        <taxon>Sordariomycetes</taxon>
        <taxon>Xylariomycetidae</taxon>
        <taxon>Xylariales</taxon>
        <taxon>Microdochiaceae</taxon>
        <taxon>Microdochium</taxon>
    </lineage>
</organism>
<accession>A0A9P9BLI6</accession>
<dbReference type="PANTHER" id="PTHR37015">
    <property type="entry name" value="REVERSE TRANSCRIPTASE DOMAIN-CONTAINING PROTEIN"/>
    <property type="match status" value="1"/>
</dbReference>
<sequence>MREDLLQALLLYYIGSKISTFLKQHLRSFRKAKEGAWASPHRKMDPRDRARRQYYLRGRGSARNSIQGLRDKVYRKHYFLSALKKTVSETSQHVAGEMEAQYSGTPYATFSVRLSSTASECVSTRVRTTRQARAVEQRGVRQLAGRYL</sequence>
<dbReference type="GeneID" id="70186680"/>
<name>A0A9P9BLI6_9PEZI</name>
<dbReference type="EMBL" id="JAGTJQ010000009">
    <property type="protein sequence ID" value="KAH7024430.1"/>
    <property type="molecule type" value="Genomic_DNA"/>
</dbReference>
<gene>
    <name evidence="1" type="ORF">B0I36DRAFT_352664</name>
</gene>
<proteinExistence type="predicted"/>
<dbReference type="RefSeq" id="XP_046007978.1">
    <property type="nucleotide sequence ID" value="XM_046157134.1"/>
</dbReference>
<dbReference type="Proteomes" id="UP000756346">
    <property type="component" value="Unassembled WGS sequence"/>
</dbReference>
<dbReference type="PANTHER" id="PTHR37015:SF2">
    <property type="entry name" value="REVERSE TRANSCRIPTASE DOMAIN-CONTAINING PROTEIN"/>
    <property type="match status" value="1"/>
</dbReference>
<reference evidence="1" key="1">
    <citation type="journal article" date="2021" name="Nat. Commun.">
        <title>Genetic determinants of endophytism in the Arabidopsis root mycobiome.</title>
        <authorList>
            <person name="Mesny F."/>
            <person name="Miyauchi S."/>
            <person name="Thiergart T."/>
            <person name="Pickel B."/>
            <person name="Atanasova L."/>
            <person name="Karlsson M."/>
            <person name="Huettel B."/>
            <person name="Barry K.W."/>
            <person name="Haridas S."/>
            <person name="Chen C."/>
            <person name="Bauer D."/>
            <person name="Andreopoulos W."/>
            <person name="Pangilinan J."/>
            <person name="LaButti K."/>
            <person name="Riley R."/>
            <person name="Lipzen A."/>
            <person name="Clum A."/>
            <person name="Drula E."/>
            <person name="Henrissat B."/>
            <person name="Kohler A."/>
            <person name="Grigoriev I.V."/>
            <person name="Martin F.M."/>
            <person name="Hacquard S."/>
        </authorList>
    </citation>
    <scope>NUCLEOTIDE SEQUENCE</scope>
    <source>
        <strain evidence="1">MPI-CAGE-CH-0230</strain>
    </source>
</reference>
<evidence type="ECO:0000313" key="2">
    <source>
        <dbReference type="Proteomes" id="UP000756346"/>
    </source>
</evidence>
<evidence type="ECO:0000313" key="1">
    <source>
        <dbReference type="EMBL" id="KAH7024430.1"/>
    </source>
</evidence>
<keyword evidence="2" id="KW-1185">Reference proteome</keyword>
<dbReference type="AlphaFoldDB" id="A0A9P9BLI6"/>
<protein>
    <submittedName>
        <fullName evidence="1">Uncharacterized protein</fullName>
    </submittedName>
</protein>
<comment type="caution">
    <text evidence="1">The sequence shown here is derived from an EMBL/GenBank/DDBJ whole genome shotgun (WGS) entry which is preliminary data.</text>
</comment>